<feature type="transmembrane region" description="Helical" evidence="8">
    <location>
        <begin position="237"/>
        <end position="260"/>
    </location>
</feature>
<reference evidence="9" key="1">
    <citation type="submission" date="2022-04" db="EMBL/GenBank/DDBJ databases">
        <title>Roseomonas acroporae sp. nov., isolated from coral Acropora digitifera.</title>
        <authorList>
            <person name="Sun H."/>
        </authorList>
    </citation>
    <scope>NUCLEOTIDE SEQUENCE</scope>
    <source>
        <strain evidence="9">NAR14</strain>
    </source>
</reference>
<name>A0A9X1YDG8_9PROT</name>
<dbReference type="InterPro" id="IPR002528">
    <property type="entry name" value="MATE_fam"/>
</dbReference>
<dbReference type="EMBL" id="JALPRX010000034">
    <property type="protein sequence ID" value="MCK8784531.1"/>
    <property type="molecule type" value="Genomic_DNA"/>
</dbReference>
<evidence type="ECO:0000313" key="10">
    <source>
        <dbReference type="Proteomes" id="UP001139516"/>
    </source>
</evidence>
<feature type="compositionally biased region" description="Low complexity" evidence="7">
    <location>
        <begin position="451"/>
        <end position="473"/>
    </location>
</feature>
<proteinExistence type="predicted"/>
<dbReference type="GO" id="GO:0015297">
    <property type="term" value="F:antiporter activity"/>
    <property type="evidence" value="ECO:0007669"/>
    <property type="project" value="InterPro"/>
</dbReference>
<dbReference type="GO" id="GO:0005886">
    <property type="term" value="C:plasma membrane"/>
    <property type="evidence" value="ECO:0007669"/>
    <property type="project" value="UniProtKB-SubCell"/>
</dbReference>
<dbReference type="InterPro" id="IPR048279">
    <property type="entry name" value="MdtK-like"/>
</dbReference>
<protein>
    <submittedName>
        <fullName evidence="9">MATE family efflux transporter</fullName>
    </submittedName>
</protein>
<evidence type="ECO:0000256" key="1">
    <source>
        <dbReference type="ARBA" id="ARBA00004429"/>
    </source>
</evidence>
<gene>
    <name evidence="9" type="ORF">M0638_09075</name>
</gene>
<dbReference type="AlphaFoldDB" id="A0A9X1YDG8"/>
<comment type="subcellular location">
    <subcellularLocation>
        <location evidence="1">Cell inner membrane</location>
        <topology evidence="1">Multi-pass membrane protein</topology>
    </subcellularLocation>
</comment>
<keyword evidence="2" id="KW-0813">Transport</keyword>
<feature type="compositionally biased region" description="Basic and acidic residues" evidence="7">
    <location>
        <begin position="475"/>
        <end position="495"/>
    </location>
</feature>
<evidence type="ECO:0000256" key="7">
    <source>
        <dbReference type="SAM" id="MobiDB-lite"/>
    </source>
</evidence>
<comment type="caution">
    <text evidence="9">The sequence shown here is derived from an EMBL/GenBank/DDBJ whole genome shotgun (WGS) entry which is preliminary data.</text>
</comment>
<keyword evidence="10" id="KW-1185">Reference proteome</keyword>
<dbReference type="Proteomes" id="UP001139516">
    <property type="component" value="Unassembled WGS sequence"/>
</dbReference>
<evidence type="ECO:0000313" key="9">
    <source>
        <dbReference type="EMBL" id="MCK8784531.1"/>
    </source>
</evidence>
<evidence type="ECO:0000256" key="3">
    <source>
        <dbReference type="ARBA" id="ARBA00022475"/>
    </source>
</evidence>
<evidence type="ECO:0000256" key="6">
    <source>
        <dbReference type="ARBA" id="ARBA00023136"/>
    </source>
</evidence>
<accession>A0A9X1YDG8</accession>
<keyword evidence="5 8" id="KW-1133">Transmembrane helix</keyword>
<keyword evidence="6 8" id="KW-0472">Membrane</keyword>
<dbReference type="RefSeq" id="WP_248666656.1">
    <property type="nucleotide sequence ID" value="NZ_JALPRX010000034.1"/>
</dbReference>
<organism evidence="9 10">
    <name type="scientific">Roseomonas acroporae</name>
    <dbReference type="NCBI Taxonomy" id="2937791"/>
    <lineage>
        <taxon>Bacteria</taxon>
        <taxon>Pseudomonadati</taxon>
        <taxon>Pseudomonadota</taxon>
        <taxon>Alphaproteobacteria</taxon>
        <taxon>Acetobacterales</taxon>
        <taxon>Roseomonadaceae</taxon>
        <taxon>Roseomonas</taxon>
    </lineage>
</organism>
<evidence type="ECO:0000256" key="8">
    <source>
        <dbReference type="SAM" id="Phobius"/>
    </source>
</evidence>
<evidence type="ECO:0000256" key="4">
    <source>
        <dbReference type="ARBA" id="ARBA00022692"/>
    </source>
</evidence>
<feature type="transmembrane region" description="Helical" evidence="8">
    <location>
        <begin position="172"/>
        <end position="192"/>
    </location>
</feature>
<dbReference type="PIRSF" id="PIRSF006603">
    <property type="entry name" value="DinF"/>
    <property type="match status" value="1"/>
</dbReference>
<feature type="transmembrane region" description="Helical" evidence="8">
    <location>
        <begin position="353"/>
        <end position="378"/>
    </location>
</feature>
<sequence>MALSPDSPRFVSGSIMRHVAVMASTGAVGLVAVFAVDLLNLLYISRLGHQPVAAAVGFAGTVGFFPISVAIGLTIGVGTAVGVLIGAGRMEAARRLATAGLALVGLLTALVAAAMLACLGPVLDLLGAAGETRALAALFLTITAVSIPCLAVGMTMAALLRAIGDARGSMHVTLAAAVAAAVLDPILIFGLGLGLTGAAISTVLSRAFLTWVGWRLARRHGLLGRFEAAAFLVDARAILAVSGPAVLSNLATPIGAAFVTGSMARFGPAAVAGQATIDRITPVAFGLVYALTGAVGPILAQNRGAGRLDRVRRALRDSMLFVLLAVSVAWLALWLGQDALAAAFSAQGTAAEILHLFCNWTAGSFVFVGLLFVANAAFNNLGRPLYSTAFNWGRATLGTIPLVAIGAGYGPSGVVIGQALGSVLFGLAAAAMAFAVVGRLERQAGSEAAAAEPAAPVATPTGTVAAPASPAGTRPDGRGADGKGPDGEEPGREGAGKPAAAGGIHS</sequence>
<keyword evidence="4 8" id="KW-0812">Transmembrane</keyword>
<evidence type="ECO:0000256" key="5">
    <source>
        <dbReference type="ARBA" id="ARBA00022989"/>
    </source>
</evidence>
<feature type="transmembrane region" description="Helical" evidence="8">
    <location>
        <begin position="64"/>
        <end position="87"/>
    </location>
</feature>
<feature type="transmembrane region" description="Helical" evidence="8">
    <location>
        <begin position="198"/>
        <end position="217"/>
    </location>
</feature>
<dbReference type="Pfam" id="PF01554">
    <property type="entry name" value="MatE"/>
    <property type="match status" value="2"/>
</dbReference>
<feature type="transmembrane region" description="Helical" evidence="8">
    <location>
        <begin position="415"/>
        <end position="437"/>
    </location>
</feature>
<evidence type="ECO:0000256" key="2">
    <source>
        <dbReference type="ARBA" id="ARBA00022448"/>
    </source>
</evidence>
<keyword evidence="3" id="KW-1003">Cell membrane</keyword>
<dbReference type="PANTHER" id="PTHR43549">
    <property type="entry name" value="MULTIDRUG RESISTANCE PROTEIN YPNP-RELATED"/>
    <property type="match status" value="1"/>
</dbReference>
<feature type="transmembrane region" description="Helical" evidence="8">
    <location>
        <begin position="99"/>
        <end position="123"/>
    </location>
</feature>
<feature type="transmembrane region" description="Helical" evidence="8">
    <location>
        <begin position="320"/>
        <end position="341"/>
    </location>
</feature>
<dbReference type="InterPro" id="IPR052031">
    <property type="entry name" value="Membrane_Transporter-Flippase"/>
</dbReference>
<feature type="transmembrane region" description="Helical" evidence="8">
    <location>
        <begin position="390"/>
        <end position="409"/>
    </location>
</feature>
<feature type="region of interest" description="Disordered" evidence="7">
    <location>
        <begin position="451"/>
        <end position="506"/>
    </location>
</feature>
<feature type="transmembrane region" description="Helical" evidence="8">
    <location>
        <begin position="280"/>
        <end position="300"/>
    </location>
</feature>
<dbReference type="GO" id="GO:0042910">
    <property type="term" value="F:xenobiotic transmembrane transporter activity"/>
    <property type="evidence" value="ECO:0007669"/>
    <property type="project" value="InterPro"/>
</dbReference>
<dbReference type="PANTHER" id="PTHR43549:SF3">
    <property type="entry name" value="MULTIDRUG RESISTANCE PROTEIN YPNP-RELATED"/>
    <property type="match status" value="1"/>
</dbReference>
<feature type="transmembrane region" description="Helical" evidence="8">
    <location>
        <begin position="21"/>
        <end position="44"/>
    </location>
</feature>
<feature type="transmembrane region" description="Helical" evidence="8">
    <location>
        <begin position="135"/>
        <end position="160"/>
    </location>
</feature>